<keyword evidence="1" id="KW-0472">Membrane</keyword>
<keyword evidence="1" id="KW-0812">Transmembrane</keyword>
<reference evidence="2" key="1">
    <citation type="submission" date="2024-02" db="EMBL/GenBank/DDBJ databases">
        <title>Tomenella chthoni gen. nov. sp. nov., a member of the family Jonesiaceae isolated from bat guano.</title>
        <authorList>
            <person name="Miller S.L."/>
            <person name="King J."/>
            <person name="Sankaranarayanan K."/>
            <person name="Lawson P.A."/>
        </authorList>
    </citation>
    <scope>NUCLEOTIDE SEQUENCE</scope>
    <source>
        <strain evidence="2">BS-20</strain>
    </source>
</reference>
<dbReference type="Pfam" id="PF13398">
    <property type="entry name" value="Peptidase_M50B"/>
    <property type="match status" value="1"/>
</dbReference>
<dbReference type="PANTHER" id="PTHR33979:SF2">
    <property type="entry name" value="PEPTIDASE M50B-LIKE-DOMAIN-CONTAINING PROTEIN"/>
    <property type="match status" value="1"/>
</dbReference>
<feature type="transmembrane region" description="Helical" evidence="1">
    <location>
        <begin position="145"/>
        <end position="164"/>
    </location>
</feature>
<feature type="transmembrane region" description="Helical" evidence="1">
    <location>
        <begin position="93"/>
        <end position="115"/>
    </location>
</feature>
<sequence length="241" mass="25978">MDQPELSAWQTVWQQIAEPTAPLSLTATAIVAAVVLALVLWRPTWRVLRNVVTIVHEGSHAFLALLAGRQLGAITLHSDTSGLTVTRGRPRGLGMILTAAAGYTGPAVTGLLGAWALSRGWSAGLLWGFVLILALMLLKIRNWYGLWSLLATGVVIGAVTFFAPAAIQVYLAYALVLFLLFAAPRPVLELASQRRRTPARARTSDADMLGQITWLPAPVWLAIFLILTLGCLTLGAWLILP</sequence>
<protein>
    <submittedName>
        <fullName evidence="2">M50 family metallopeptidase</fullName>
    </submittedName>
</protein>
<feature type="transmembrane region" description="Helical" evidence="1">
    <location>
        <begin position="170"/>
        <end position="191"/>
    </location>
</feature>
<evidence type="ECO:0000256" key="1">
    <source>
        <dbReference type="SAM" id="Phobius"/>
    </source>
</evidence>
<keyword evidence="1" id="KW-1133">Transmembrane helix</keyword>
<dbReference type="EMBL" id="CP146203">
    <property type="protein sequence ID" value="XBH21627.1"/>
    <property type="molecule type" value="Genomic_DNA"/>
</dbReference>
<name>A0AAU7DWH3_9MICO</name>
<organism evidence="2">
    <name type="scientific">Jonesiaceae bacterium BS-20</name>
    <dbReference type="NCBI Taxonomy" id="3120821"/>
    <lineage>
        <taxon>Bacteria</taxon>
        <taxon>Bacillati</taxon>
        <taxon>Actinomycetota</taxon>
        <taxon>Actinomycetes</taxon>
        <taxon>Micrococcales</taxon>
        <taxon>Jonesiaceae</taxon>
    </lineage>
</organism>
<evidence type="ECO:0000313" key="2">
    <source>
        <dbReference type="EMBL" id="XBH21627.1"/>
    </source>
</evidence>
<feature type="transmembrane region" description="Helical" evidence="1">
    <location>
        <begin position="212"/>
        <end position="240"/>
    </location>
</feature>
<feature type="transmembrane region" description="Helical" evidence="1">
    <location>
        <begin position="121"/>
        <end position="138"/>
    </location>
</feature>
<proteinExistence type="predicted"/>
<feature type="transmembrane region" description="Helical" evidence="1">
    <location>
        <begin position="20"/>
        <end position="41"/>
    </location>
</feature>
<gene>
    <name evidence="2" type="ORF">V5R04_15690</name>
</gene>
<dbReference type="InterPro" id="IPR049500">
    <property type="entry name" value="Peptidase_M50B-like"/>
</dbReference>
<dbReference type="AlphaFoldDB" id="A0AAU7DWH3"/>
<accession>A0AAU7DWH3</accession>
<dbReference type="PANTHER" id="PTHR33979">
    <property type="entry name" value="OS02G0221600 PROTEIN"/>
    <property type="match status" value="1"/>
</dbReference>